<comment type="subcellular location">
    <subcellularLocation>
        <location evidence="14">Synaptic cell membrane</location>
        <topology evidence="14">Multi-pass membrane protein</topology>
    </subcellularLocation>
</comment>
<feature type="domain" description="Neurotransmitter-gated ion-channel ligand-binding" evidence="17">
    <location>
        <begin position="8"/>
        <end position="215"/>
    </location>
</feature>
<dbReference type="NCBIfam" id="TIGR00860">
    <property type="entry name" value="LIC"/>
    <property type="match status" value="1"/>
</dbReference>
<feature type="transmembrane region" description="Helical" evidence="15">
    <location>
        <begin position="277"/>
        <end position="300"/>
    </location>
</feature>
<evidence type="ECO:0000259" key="18">
    <source>
        <dbReference type="Pfam" id="PF02932"/>
    </source>
</evidence>
<dbReference type="InterPro" id="IPR036734">
    <property type="entry name" value="Neur_chan_lig-bd_sf"/>
</dbReference>
<evidence type="ECO:0000313" key="19">
    <source>
        <dbReference type="EMBL" id="KAK3790521.1"/>
    </source>
</evidence>
<evidence type="ECO:0000256" key="6">
    <source>
        <dbReference type="ARBA" id="ARBA00023018"/>
    </source>
</evidence>
<keyword evidence="13 15" id="KW-0407">Ion channel</keyword>
<evidence type="ECO:0000256" key="13">
    <source>
        <dbReference type="ARBA" id="ARBA00023303"/>
    </source>
</evidence>
<organism evidence="19 20">
    <name type="scientific">Elysia crispata</name>
    <name type="common">lettuce slug</name>
    <dbReference type="NCBI Taxonomy" id="231223"/>
    <lineage>
        <taxon>Eukaryota</taxon>
        <taxon>Metazoa</taxon>
        <taxon>Spiralia</taxon>
        <taxon>Lophotrochozoa</taxon>
        <taxon>Mollusca</taxon>
        <taxon>Gastropoda</taxon>
        <taxon>Heterobranchia</taxon>
        <taxon>Euthyneura</taxon>
        <taxon>Panpulmonata</taxon>
        <taxon>Sacoglossa</taxon>
        <taxon>Placobranchoidea</taxon>
        <taxon>Plakobranchidae</taxon>
        <taxon>Elysia</taxon>
    </lineage>
</organism>
<dbReference type="Pfam" id="PF02931">
    <property type="entry name" value="Neur_chan_LBD"/>
    <property type="match status" value="1"/>
</dbReference>
<dbReference type="GO" id="GO:0004888">
    <property type="term" value="F:transmembrane signaling receptor activity"/>
    <property type="evidence" value="ECO:0007669"/>
    <property type="project" value="InterPro"/>
</dbReference>
<keyword evidence="3" id="KW-1003">Cell membrane</keyword>
<dbReference type="InterPro" id="IPR006029">
    <property type="entry name" value="Neurotrans-gated_channel_TM"/>
</dbReference>
<keyword evidence="11" id="KW-0325">Glycoprotein</keyword>
<evidence type="ECO:0000256" key="7">
    <source>
        <dbReference type="ARBA" id="ARBA00023065"/>
    </source>
</evidence>
<dbReference type="FunFam" id="2.70.170.10:FF:000016">
    <property type="entry name" value="Nicotinic acetylcholine receptor subunit"/>
    <property type="match status" value="1"/>
</dbReference>
<keyword evidence="5 15" id="KW-1133">Transmembrane helix</keyword>
<evidence type="ECO:0000256" key="8">
    <source>
        <dbReference type="ARBA" id="ARBA00023136"/>
    </source>
</evidence>
<dbReference type="PRINTS" id="PR00252">
    <property type="entry name" value="NRIONCHANNEL"/>
</dbReference>
<dbReference type="SUPFAM" id="SSF90112">
    <property type="entry name" value="Neurotransmitter-gated ion-channel transmembrane pore"/>
    <property type="match status" value="1"/>
</dbReference>
<feature type="transmembrane region" description="Helical" evidence="15">
    <location>
        <begin position="216"/>
        <end position="240"/>
    </location>
</feature>
<dbReference type="InterPro" id="IPR006202">
    <property type="entry name" value="Neur_chan_lig-bd"/>
</dbReference>
<evidence type="ECO:0000256" key="15">
    <source>
        <dbReference type="RuleBase" id="RU000687"/>
    </source>
</evidence>
<evidence type="ECO:0000256" key="1">
    <source>
        <dbReference type="ARBA" id="ARBA00009237"/>
    </source>
</evidence>
<evidence type="ECO:0000256" key="14">
    <source>
        <dbReference type="ARBA" id="ARBA00034099"/>
    </source>
</evidence>
<keyword evidence="6" id="KW-0770">Synapse</keyword>
<evidence type="ECO:0000256" key="10">
    <source>
        <dbReference type="ARBA" id="ARBA00023170"/>
    </source>
</evidence>
<evidence type="ECO:0000256" key="5">
    <source>
        <dbReference type="ARBA" id="ARBA00022989"/>
    </source>
</evidence>
<reference evidence="19" key="1">
    <citation type="journal article" date="2023" name="G3 (Bethesda)">
        <title>A reference genome for the long-term kleptoplast-retaining sea slug Elysia crispata morphotype clarki.</title>
        <authorList>
            <person name="Eastman K.E."/>
            <person name="Pendleton A.L."/>
            <person name="Shaikh M.A."/>
            <person name="Suttiyut T."/>
            <person name="Ogas R."/>
            <person name="Tomko P."/>
            <person name="Gavelis G."/>
            <person name="Widhalm J.R."/>
            <person name="Wisecaver J.H."/>
        </authorList>
    </citation>
    <scope>NUCLEOTIDE SEQUENCE</scope>
    <source>
        <strain evidence="19">ECLA1</strain>
    </source>
</reference>
<dbReference type="InterPro" id="IPR002394">
    <property type="entry name" value="Nicotinic_acetylcholine_rcpt"/>
</dbReference>
<feature type="region of interest" description="Disordered" evidence="16">
    <location>
        <begin position="434"/>
        <end position="488"/>
    </location>
</feature>
<dbReference type="Gene3D" id="1.20.58.390">
    <property type="entry name" value="Neurotransmitter-gated ion-channel transmembrane domain"/>
    <property type="match status" value="1"/>
</dbReference>
<gene>
    <name evidence="19" type="ORF">RRG08_060570</name>
</gene>
<dbReference type="AlphaFoldDB" id="A0AAE1ANT9"/>
<dbReference type="PROSITE" id="PS00236">
    <property type="entry name" value="NEUROTR_ION_CHANNEL"/>
    <property type="match status" value="1"/>
</dbReference>
<keyword evidence="7 15" id="KW-0406">Ion transport</keyword>
<dbReference type="GO" id="GO:0022848">
    <property type="term" value="F:acetylcholine-gated monoatomic cation-selective channel activity"/>
    <property type="evidence" value="ECO:0007669"/>
    <property type="project" value="InterPro"/>
</dbReference>
<keyword evidence="12" id="KW-1071">Ligand-gated ion channel</keyword>
<dbReference type="CDD" id="cd19051">
    <property type="entry name" value="LGIC_TM_cation"/>
    <property type="match status" value="1"/>
</dbReference>
<dbReference type="Proteomes" id="UP001283361">
    <property type="component" value="Unassembled WGS sequence"/>
</dbReference>
<dbReference type="Pfam" id="PF02932">
    <property type="entry name" value="Neur_chan_memb"/>
    <property type="match status" value="1"/>
</dbReference>
<name>A0AAE1ANT9_9GAST</name>
<evidence type="ECO:0000256" key="3">
    <source>
        <dbReference type="ARBA" id="ARBA00022475"/>
    </source>
</evidence>
<evidence type="ECO:0000256" key="16">
    <source>
        <dbReference type="SAM" id="MobiDB-lite"/>
    </source>
</evidence>
<dbReference type="PANTHER" id="PTHR18945">
    <property type="entry name" value="NEUROTRANSMITTER GATED ION CHANNEL"/>
    <property type="match status" value="1"/>
</dbReference>
<dbReference type="InterPro" id="IPR006201">
    <property type="entry name" value="Neur_channel"/>
</dbReference>
<keyword evidence="4 15" id="KW-0812">Transmembrane</keyword>
<proteinExistence type="inferred from homology"/>
<evidence type="ECO:0000313" key="20">
    <source>
        <dbReference type="Proteomes" id="UP001283361"/>
    </source>
</evidence>
<dbReference type="FunFam" id="1.20.58.390:FF:000073">
    <property type="entry name" value="Neuronal acetylcholine receptor subunit alpha-9-II"/>
    <property type="match status" value="1"/>
</dbReference>
<evidence type="ECO:0000256" key="9">
    <source>
        <dbReference type="ARBA" id="ARBA00023157"/>
    </source>
</evidence>
<dbReference type="InterPro" id="IPR038050">
    <property type="entry name" value="Neuro_actylchol_rec"/>
</dbReference>
<dbReference type="EMBL" id="JAWDGP010001539">
    <property type="protein sequence ID" value="KAK3790521.1"/>
    <property type="molecule type" value="Genomic_DNA"/>
</dbReference>
<dbReference type="SUPFAM" id="SSF63712">
    <property type="entry name" value="Nicotinic receptor ligand binding domain-like"/>
    <property type="match status" value="1"/>
</dbReference>
<feature type="compositionally biased region" description="Low complexity" evidence="16">
    <location>
        <begin position="434"/>
        <end position="446"/>
    </location>
</feature>
<feature type="domain" description="Neurotransmitter-gated ion-channel transmembrane" evidence="18">
    <location>
        <begin position="222"/>
        <end position="560"/>
    </location>
</feature>
<evidence type="ECO:0000259" key="17">
    <source>
        <dbReference type="Pfam" id="PF02931"/>
    </source>
</evidence>
<dbReference type="CDD" id="cd18997">
    <property type="entry name" value="LGIC_ECD_nAChR"/>
    <property type="match status" value="1"/>
</dbReference>
<evidence type="ECO:0000256" key="11">
    <source>
        <dbReference type="ARBA" id="ARBA00023180"/>
    </source>
</evidence>
<evidence type="ECO:0000256" key="4">
    <source>
        <dbReference type="ARBA" id="ARBA00022692"/>
    </source>
</evidence>
<dbReference type="InterPro" id="IPR018000">
    <property type="entry name" value="Neurotransmitter_ion_chnl_CS"/>
</dbReference>
<protein>
    <submittedName>
        <fullName evidence="19">Uncharacterized protein</fullName>
    </submittedName>
</protein>
<keyword evidence="9" id="KW-1015">Disulfide bond</keyword>
<keyword evidence="10" id="KW-0675">Receptor</keyword>
<feature type="transmembrane region" description="Helical" evidence="15">
    <location>
        <begin position="247"/>
        <end position="265"/>
    </location>
</feature>
<dbReference type="PRINTS" id="PR00254">
    <property type="entry name" value="NICOTINICR"/>
</dbReference>
<accession>A0AAE1ANT9</accession>
<evidence type="ECO:0000256" key="2">
    <source>
        <dbReference type="ARBA" id="ARBA00022448"/>
    </source>
</evidence>
<dbReference type="InterPro" id="IPR036719">
    <property type="entry name" value="Neuro-gated_channel_TM_sf"/>
</dbReference>
<evidence type="ECO:0000256" key="12">
    <source>
        <dbReference type="ARBA" id="ARBA00023286"/>
    </source>
</evidence>
<dbReference type="GO" id="GO:0045211">
    <property type="term" value="C:postsynaptic membrane"/>
    <property type="evidence" value="ECO:0007669"/>
    <property type="project" value="InterPro"/>
</dbReference>
<keyword evidence="8 15" id="KW-0472">Membrane</keyword>
<keyword evidence="20" id="KW-1185">Reference proteome</keyword>
<comment type="similarity">
    <text evidence="1">Belongs to the ligand-gated ion channel (TC 1.A.9) family. Acetylcholine receptor (TC 1.A.9.1) subfamily.</text>
</comment>
<sequence>MTAGDPNEYRLIRDLMKGYDKRIRPSVNYTDALNVTFGLALAQIIDVDEKNQVLTTNCWLNQIWTDYNLRWDPAKYGGIKKLRLPHDEIWKPDIFLHNNADVSAYTTSLSSNLIVTQDGNVTWFSMFIFRSSCSINVRYFPFDAQNCTMHFASWSYDGYQLNLIRNTERGDLSNYIPNSEWELIDLTVERTVKTFSCCDEPYLDLHFHLIIKRRPLFYIFNMILPCILITLVALLGFYIPSDSGEKVTMGITTLLSMTVFMMLVTENMPPTSDVLPLIGIYYGMTIFIVSFATAMTVFTLNIHHKGARGKAVPMIIKRICFDGLAKLFCMRVDTWDDKCTNLVGTEFTPDCNGAPGGASSYIRFKVSNQRETDLSSMELKQPHELPYMNRVEIPPLLECDHQVNGTLPRPLGLPGFRRSFAGFTTPSMAAANNASAAHSPSSSTASVGAELSSADLRQQSRHPSQSPRRQQDQEQHSLPPPQLQQQQQQQLLQLQQQQQAFESYFSRVLQRVYQTIEQNDIRLAEKDKREGIKLEWQQVAQITDRLLLTCFVCVTLTITGVVLLVSPASVDV</sequence>
<comment type="caution">
    <text evidence="19">The sequence shown here is derived from an EMBL/GenBank/DDBJ whole genome shotgun (WGS) entry which is preliminary data.</text>
</comment>
<keyword evidence="2 15" id="KW-0813">Transport</keyword>
<feature type="compositionally biased region" description="Polar residues" evidence="16">
    <location>
        <begin position="455"/>
        <end position="468"/>
    </location>
</feature>
<feature type="transmembrane region" description="Helical" evidence="15">
    <location>
        <begin position="546"/>
        <end position="566"/>
    </location>
</feature>
<dbReference type="Gene3D" id="2.70.170.10">
    <property type="entry name" value="Neurotransmitter-gated ion-channel ligand-binding domain"/>
    <property type="match status" value="1"/>
</dbReference>